<name>A0A9W7B3V4_9STRA</name>
<protein>
    <submittedName>
        <fullName evidence="1">Uncharacterized protein</fullName>
    </submittedName>
</protein>
<dbReference type="EMBL" id="BRXW01001010">
    <property type="protein sequence ID" value="GMH80632.1"/>
    <property type="molecule type" value="Genomic_DNA"/>
</dbReference>
<dbReference type="Proteomes" id="UP001165122">
    <property type="component" value="Unassembled WGS sequence"/>
</dbReference>
<organism evidence="1 2">
    <name type="scientific">Triparma laevis f. longispina</name>
    <dbReference type="NCBI Taxonomy" id="1714387"/>
    <lineage>
        <taxon>Eukaryota</taxon>
        <taxon>Sar</taxon>
        <taxon>Stramenopiles</taxon>
        <taxon>Ochrophyta</taxon>
        <taxon>Bolidophyceae</taxon>
        <taxon>Parmales</taxon>
        <taxon>Triparmaceae</taxon>
        <taxon>Triparma</taxon>
    </lineage>
</organism>
<proteinExistence type="predicted"/>
<reference evidence="2" key="1">
    <citation type="journal article" date="2023" name="Commun. Biol.">
        <title>Genome analysis of Parmales, the sister group of diatoms, reveals the evolutionary specialization of diatoms from phago-mixotrophs to photoautotrophs.</title>
        <authorList>
            <person name="Ban H."/>
            <person name="Sato S."/>
            <person name="Yoshikawa S."/>
            <person name="Yamada K."/>
            <person name="Nakamura Y."/>
            <person name="Ichinomiya M."/>
            <person name="Sato N."/>
            <person name="Blanc-Mathieu R."/>
            <person name="Endo H."/>
            <person name="Kuwata A."/>
            <person name="Ogata H."/>
        </authorList>
    </citation>
    <scope>NUCLEOTIDE SEQUENCE [LARGE SCALE GENOMIC DNA]</scope>
    <source>
        <strain evidence="2">NIES 3700</strain>
    </source>
</reference>
<keyword evidence="2" id="KW-1185">Reference proteome</keyword>
<dbReference type="AlphaFoldDB" id="A0A9W7B3V4"/>
<comment type="caution">
    <text evidence="1">The sequence shown here is derived from an EMBL/GenBank/DDBJ whole genome shotgun (WGS) entry which is preliminary data.</text>
</comment>
<sequence>MQEFFLAAKTVEGNYAVAATMANEVICRTPSVSLFASLTAGIKGIKKEGQMQAILVMMPKLNMIAGGSKKTSPTSITLSMLGRRKLAAGREAFEKFKKQHTRDMRKKKPWLKRFNEICVELKGLEK</sequence>
<gene>
    <name evidence="1" type="ORF">TrLO_g5021</name>
</gene>
<evidence type="ECO:0000313" key="2">
    <source>
        <dbReference type="Proteomes" id="UP001165122"/>
    </source>
</evidence>
<evidence type="ECO:0000313" key="1">
    <source>
        <dbReference type="EMBL" id="GMH80632.1"/>
    </source>
</evidence>
<accession>A0A9W7B3V4</accession>